<dbReference type="PANTHER" id="PTHR42756">
    <property type="entry name" value="TRANSCRIPTIONAL REGULATOR, MARR"/>
    <property type="match status" value="1"/>
</dbReference>
<dbReference type="Pfam" id="PF01047">
    <property type="entry name" value="MarR"/>
    <property type="match status" value="1"/>
</dbReference>
<keyword evidence="3" id="KW-0804">Transcription</keyword>
<keyword evidence="2" id="KW-0238">DNA-binding</keyword>
<dbReference type="PANTHER" id="PTHR42756:SF1">
    <property type="entry name" value="TRANSCRIPTIONAL REPRESSOR OF EMRAB OPERON"/>
    <property type="match status" value="1"/>
</dbReference>
<dbReference type="GO" id="GO:0003677">
    <property type="term" value="F:DNA binding"/>
    <property type="evidence" value="ECO:0007669"/>
    <property type="project" value="UniProtKB-KW"/>
</dbReference>
<dbReference type="PROSITE" id="PS01117">
    <property type="entry name" value="HTH_MARR_1"/>
    <property type="match status" value="1"/>
</dbReference>
<proteinExistence type="predicted"/>
<name>A0A9X4N363_9FLAO</name>
<reference evidence="5" key="1">
    <citation type="submission" date="2022-07" db="EMBL/GenBank/DDBJ databases">
        <title>Description and genome-wide analysis of Profundicola chukchiensis gen. nov., sp. nov., marine bacteria isolated from bottom sediments of the Chukchi Sea.</title>
        <authorList>
            <person name="Romanenko L."/>
            <person name="Otstavnykh N."/>
            <person name="Kurilenko V."/>
            <person name="Eremeev V."/>
            <person name="Velansky P."/>
            <person name="Mikhailov V."/>
            <person name="Isaeva M."/>
        </authorList>
    </citation>
    <scope>NUCLEOTIDE SEQUENCE</scope>
    <source>
        <strain evidence="5">KMM 9713</strain>
    </source>
</reference>
<dbReference type="InterPro" id="IPR023187">
    <property type="entry name" value="Tscrpt_reg_MarR-type_CS"/>
</dbReference>
<dbReference type="AlphaFoldDB" id="A0A9X4N363"/>
<evidence type="ECO:0000313" key="6">
    <source>
        <dbReference type="Proteomes" id="UP001152599"/>
    </source>
</evidence>
<evidence type="ECO:0000313" key="5">
    <source>
        <dbReference type="EMBL" id="MDG4946089.1"/>
    </source>
</evidence>
<evidence type="ECO:0000256" key="3">
    <source>
        <dbReference type="ARBA" id="ARBA00023163"/>
    </source>
</evidence>
<gene>
    <name evidence="5" type="ORF">NMK71_06655</name>
</gene>
<dbReference type="GO" id="GO:0003700">
    <property type="term" value="F:DNA-binding transcription factor activity"/>
    <property type="evidence" value="ECO:0007669"/>
    <property type="project" value="InterPro"/>
</dbReference>
<evidence type="ECO:0000256" key="2">
    <source>
        <dbReference type="ARBA" id="ARBA00023125"/>
    </source>
</evidence>
<dbReference type="InterPro" id="IPR036388">
    <property type="entry name" value="WH-like_DNA-bd_sf"/>
</dbReference>
<keyword evidence="6" id="KW-1185">Reference proteome</keyword>
<dbReference type="PROSITE" id="PS50995">
    <property type="entry name" value="HTH_MARR_2"/>
    <property type="match status" value="1"/>
</dbReference>
<keyword evidence="1" id="KW-0805">Transcription regulation</keyword>
<dbReference type="SMART" id="SM00347">
    <property type="entry name" value="HTH_MARR"/>
    <property type="match status" value="1"/>
</dbReference>
<dbReference type="Proteomes" id="UP001152599">
    <property type="component" value="Unassembled WGS sequence"/>
</dbReference>
<evidence type="ECO:0000256" key="1">
    <source>
        <dbReference type="ARBA" id="ARBA00023015"/>
    </source>
</evidence>
<dbReference type="InterPro" id="IPR000835">
    <property type="entry name" value="HTH_MarR-typ"/>
</dbReference>
<comment type="caution">
    <text evidence="5">The sequence shown here is derived from an EMBL/GenBank/DDBJ whole genome shotgun (WGS) entry which is preliminary data.</text>
</comment>
<protein>
    <submittedName>
        <fullName evidence="5">MarR family transcriptional regulator</fullName>
    </submittedName>
</protein>
<dbReference type="EMBL" id="JANCMU010000003">
    <property type="protein sequence ID" value="MDG4946089.1"/>
    <property type="molecule type" value="Genomic_DNA"/>
</dbReference>
<sequence length="137" mass="15654">MLRTTWNAVVKAYNTEAKKYNFTMVMGFALLSIDPKKGTPSTSLGPKMGMEPTSLSRTLKNLEERDLIERHPNPDDGRGVIIKLTAEGMESRDIAKQVVLQFNKNIEQEFGMEKLKVFFEVNQGIQNMISERKIFKK</sequence>
<dbReference type="RefSeq" id="WP_304417528.1">
    <property type="nucleotide sequence ID" value="NZ_JANAIE010000006.1"/>
</dbReference>
<dbReference type="InterPro" id="IPR036390">
    <property type="entry name" value="WH_DNA-bd_sf"/>
</dbReference>
<evidence type="ECO:0000259" key="4">
    <source>
        <dbReference type="PROSITE" id="PS50995"/>
    </source>
</evidence>
<dbReference type="SUPFAM" id="SSF46785">
    <property type="entry name" value="Winged helix' DNA-binding domain"/>
    <property type="match status" value="1"/>
</dbReference>
<accession>A0A9X4N363</accession>
<organism evidence="5 6">
    <name type="scientific">Profundicola chukchiensis</name>
    <dbReference type="NCBI Taxonomy" id="2961959"/>
    <lineage>
        <taxon>Bacteria</taxon>
        <taxon>Pseudomonadati</taxon>
        <taxon>Bacteroidota</taxon>
        <taxon>Flavobacteriia</taxon>
        <taxon>Flavobacteriales</taxon>
        <taxon>Weeksellaceae</taxon>
        <taxon>Profundicola</taxon>
    </lineage>
</organism>
<feature type="domain" description="HTH marR-type" evidence="4">
    <location>
        <begin position="1"/>
        <end position="127"/>
    </location>
</feature>
<dbReference type="Gene3D" id="1.10.10.10">
    <property type="entry name" value="Winged helix-like DNA-binding domain superfamily/Winged helix DNA-binding domain"/>
    <property type="match status" value="1"/>
</dbReference>